<dbReference type="OrthoDB" id="10480at10239"/>
<accession>A0A1X9SFK8</accession>
<protein>
    <submittedName>
        <fullName evidence="1">Uncharacterized protein</fullName>
    </submittedName>
</protein>
<keyword evidence="2" id="KW-1185">Reference proteome</keyword>
<gene>
    <name evidence="1" type="ORF">ABP1_00020</name>
</gene>
<proteinExistence type="predicted"/>
<sequence length="187" mass="20552">MKSIDWKRDIIASSNDGAFLMGLRLRSIANSLTTAVNGNTEALLKVAEGFTVTPDGTQVPQYIVQPKVVQAQSMSVEDLKHLGFANQQGQFLSIYADGMIPAIRRAMQKGTSIIVMNPYGEAFPTEWQVKAVLESYCDEIAVEGENNYSGWVKVLVQNTGKESPHDARYFGFAGSDAKPFNQRVFAP</sequence>
<name>A0A1X9SFK8_9CAUD</name>
<dbReference type="Proteomes" id="UP000223264">
    <property type="component" value="Segment"/>
</dbReference>
<reference evidence="1" key="1">
    <citation type="submission" date="2017-08" db="EMBL/GenBank/DDBJ databases">
        <title>The complete genome of Acinetobacter baumannii phage WCHABP1.</title>
        <authorList>
            <person name="Zhou W."/>
            <person name="Feng Y."/>
            <person name="Zong Z."/>
        </authorList>
    </citation>
    <scope>NUCLEOTIDE SEQUENCE [LARGE SCALE GENOMIC DNA]</scope>
</reference>
<evidence type="ECO:0000313" key="1">
    <source>
        <dbReference type="EMBL" id="ARQ94741.1"/>
    </source>
</evidence>
<organism evidence="1 2">
    <name type="scientific">Acinetobacter phage WCHABP1</name>
    <dbReference type="NCBI Taxonomy" id="1983409"/>
    <lineage>
        <taxon>Viruses</taxon>
        <taxon>Duplodnaviria</taxon>
        <taxon>Heunggongvirae</taxon>
        <taxon>Uroviricota</taxon>
        <taxon>Caudoviricetes</taxon>
        <taxon>Obolenskvirus</taxon>
        <taxon>Obolenskvirus WCHABP1</taxon>
    </lineage>
</organism>
<dbReference type="EMBL" id="KY829116">
    <property type="protein sequence ID" value="ARQ94741.1"/>
    <property type="molecule type" value="Genomic_DNA"/>
</dbReference>
<evidence type="ECO:0000313" key="2">
    <source>
        <dbReference type="Proteomes" id="UP000223264"/>
    </source>
</evidence>